<dbReference type="KEGG" id="lpav:PLANPX_5696"/>
<dbReference type="RefSeq" id="WP_152101325.1">
    <property type="nucleotide sequence ID" value="NZ_AP021861.1"/>
</dbReference>
<protein>
    <recommendedName>
        <fullName evidence="3">Addiction module component</fullName>
    </recommendedName>
</protein>
<dbReference type="InterPro" id="IPR013406">
    <property type="entry name" value="CHP02574_addiction_mod"/>
</dbReference>
<evidence type="ECO:0008006" key="3">
    <source>
        <dbReference type="Google" id="ProtNLM"/>
    </source>
</evidence>
<sequence length="69" mass="7845">MDDILTSIAGLSSAEKFELLGNLWDDLSASPSEVPVPDWQKQELERRQSDARVTTWDDIVDRLKAKYGH</sequence>
<evidence type="ECO:0000313" key="1">
    <source>
        <dbReference type="EMBL" id="BBO36084.1"/>
    </source>
</evidence>
<dbReference type="Pfam" id="PF09720">
    <property type="entry name" value="Unstab_antitox"/>
    <property type="match status" value="1"/>
</dbReference>
<organism evidence="1 2">
    <name type="scientific">Lacipirellula parvula</name>
    <dbReference type="NCBI Taxonomy" id="2650471"/>
    <lineage>
        <taxon>Bacteria</taxon>
        <taxon>Pseudomonadati</taxon>
        <taxon>Planctomycetota</taxon>
        <taxon>Planctomycetia</taxon>
        <taxon>Pirellulales</taxon>
        <taxon>Lacipirellulaceae</taxon>
        <taxon>Lacipirellula</taxon>
    </lineage>
</organism>
<gene>
    <name evidence="1" type="ORF">PLANPX_5696</name>
</gene>
<dbReference type="AlphaFoldDB" id="A0A5K7XGQ8"/>
<proteinExistence type="predicted"/>
<keyword evidence="2" id="KW-1185">Reference proteome</keyword>
<reference evidence="2" key="1">
    <citation type="submission" date="2019-10" db="EMBL/GenBank/DDBJ databases">
        <title>Lacipirellula parvula gen. nov., sp. nov., representing a lineage of planctomycetes widespread in freshwater anoxic habitats, and description of the family Lacipirellulaceae.</title>
        <authorList>
            <person name="Dedysh S.N."/>
            <person name="Kulichevskaya I.S."/>
            <person name="Beletsky A.V."/>
            <person name="Rakitin A.L."/>
            <person name="Mardanov A.V."/>
            <person name="Ivanova A.A."/>
            <person name="Saltykova V.X."/>
            <person name="Rijpstra W.I.C."/>
            <person name="Sinninghe Damste J.S."/>
            <person name="Ravin N.V."/>
        </authorList>
    </citation>
    <scope>NUCLEOTIDE SEQUENCE [LARGE SCALE GENOMIC DNA]</scope>
    <source>
        <strain evidence="2">PX69</strain>
    </source>
</reference>
<name>A0A5K7XGQ8_9BACT</name>
<dbReference type="EMBL" id="AP021861">
    <property type="protein sequence ID" value="BBO36084.1"/>
    <property type="molecule type" value="Genomic_DNA"/>
</dbReference>
<dbReference type="Proteomes" id="UP000326837">
    <property type="component" value="Chromosome"/>
</dbReference>
<evidence type="ECO:0000313" key="2">
    <source>
        <dbReference type="Proteomes" id="UP000326837"/>
    </source>
</evidence>
<accession>A0A5K7XGQ8</accession>